<dbReference type="PANTHER" id="PTHR46172:SF1">
    <property type="entry name" value="DNA POLYMERASE EPSILON SUBUNIT 3"/>
    <property type="match status" value="1"/>
</dbReference>
<feature type="compositionally biased region" description="Basic and acidic residues" evidence="4">
    <location>
        <begin position="104"/>
        <end position="113"/>
    </location>
</feature>
<dbReference type="GO" id="GO:0008622">
    <property type="term" value="C:epsilon DNA polymerase complex"/>
    <property type="evidence" value="ECO:0007669"/>
    <property type="project" value="TreeGrafter"/>
</dbReference>
<feature type="compositionally biased region" description="Low complexity" evidence="4">
    <location>
        <begin position="138"/>
        <end position="150"/>
    </location>
</feature>
<comment type="subcellular location">
    <subcellularLocation>
        <location evidence="1">Nucleus</location>
    </subcellularLocation>
</comment>
<feature type="domain" description="Transcription factor CBF/NF-Y/archaeal histone" evidence="5">
    <location>
        <begin position="11"/>
        <end position="75"/>
    </location>
</feature>
<dbReference type="GO" id="GO:0006974">
    <property type="term" value="P:DNA damage response"/>
    <property type="evidence" value="ECO:0007669"/>
    <property type="project" value="TreeGrafter"/>
</dbReference>
<dbReference type="PANTHER" id="PTHR46172">
    <property type="entry name" value="DNA POLYMERASE EPSILON SUBUNIT 3"/>
    <property type="match status" value="1"/>
</dbReference>
<dbReference type="GO" id="GO:0031507">
    <property type="term" value="P:heterochromatin formation"/>
    <property type="evidence" value="ECO:0007669"/>
    <property type="project" value="TreeGrafter"/>
</dbReference>
<dbReference type="Pfam" id="PF00808">
    <property type="entry name" value="CBFD_NFYB_HMF"/>
    <property type="match status" value="1"/>
</dbReference>
<evidence type="ECO:0000313" key="6">
    <source>
        <dbReference type="Proteomes" id="UP000887566"/>
    </source>
</evidence>
<dbReference type="GO" id="GO:0046982">
    <property type="term" value="F:protein heterodimerization activity"/>
    <property type="evidence" value="ECO:0007669"/>
    <property type="project" value="InterPro"/>
</dbReference>
<dbReference type="Proteomes" id="UP000887566">
    <property type="component" value="Unplaced"/>
</dbReference>
<evidence type="ECO:0000313" key="7">
    <source>
        <dbReference type="WBParaSite" id="PSAMB.scaffold1010size37260.g10479.t1"/>
    </source>
</evidence>
<evidence type="ECO:0000256" key="1">
    <source>
        <dbReference type="ARBA" id="ARBA00004123"/>
    </source>
</evidence>
<dbReference type="Gene3D" id="1.10.20.10">
    <property type="entry name" value="Histone, subunit A"/>
    <property type="match status" value="1"/>
</dbReference>
<dbReference type="InterPro" id="IPR051377">
    <property type="entry name" value="DNA_Pol-Epsilon_Subunit"/>
</dbReference>
<evidence type="ECO:0000256" key="2">
    <source>
        <dbReference type="ARBA" id="ARBA00023242"/>
    </source>
</evidence>
<dbReference type="InterPro" id="IPR003958">
    <property type="entry name" value="CBFA_NFYB_domain"/>
</dbReference>
<organism evidence="6 7">
    <name type="scientific">Plectus sambesii</name>
    <dbReference type="NCBI Taxonomy" id="2011161"/>
    <lineage>
        <taxon>Eukaryota</taxon>
        <taxon>Metazoa</taxon>
        <taxon>Ecdysozoa</taxon>
        <taxon>Nematoda</taxon>
        <taxon>Chromadorea</taxon>
        <taxon>Plectida</taxon>
        <taxon>Plectina</taxon>
        <taxon>Plectoidea</taxon>
        <taxon>Plectidae</taxon>
        <taxon>Plectus</taxon>
    </lineage>
</organism>
<dbReference type="AlphaFoldDB" id="A0A914UI68"/>
<dbReference type="GO" id="GO:0031490">
    <property type="term" value="F:chromatin DNA binding"/>
    <property type="evidence" value="ECO:0007669"/>
    <property type="project" value="TreeGrafter"/>
</dbReference>
<dbReference type="WBParaSite" id="PSAMB.scaffold1010size37260.g10479.t1">
    <property type="protein sequence ID" value="PSAMB.scaffold1010size37260.g10479.t1"/>
    <property type="gene ID" value="PSAMB.scaffold1010size37260.g10479"/>
</dbReference>
<dbReference type="GO" id="GO:0006272">
    <property type="term" value="P:leading strand elongation"/>
    <property type="evidence" value="ECO:0007669"/>
    <property type="project" value="TreeGrafter"/>
</dbReference>
<name>A0A914UI68_9BILA</name>
<proteinExistence type="predicted"/>
<dbReference type="InterPro" id="IPR009072">
    <property type="entry name" value="Histone-fold"/>
</dbReference>
<evidence type="ECO:0000256" key="3">
    <source>
        <dbReference type="ARBA" id="ARBA00039793"/>
    </source>
</evidence>
<evidence type="ECO:0000256" key="4">
    <source>
        <dbReference type="SAM" id="MobiDB-lite"/>
    </source>
</evidence>
<accession>A0A914UI68</accession>
<dbReference type="CDD" id="cd22928">
    <property type="entry name" value="HFD_POLE3_DPB4"/>
    <property type="match status" value="1"/>
</dbReference>
<evidence type="ECO:0000259" key="5">
    <source>
        <dbReference type="Pfam" id="PF00808"/>
    </source>
</evidence>
<keyword evidence="6" id="KW-1185">Reference proteome</keyword>
<sequence length="150" mass="16154">MSVDTKVEDLRLPLSVVGRLIKDTLPPGAVVSKEARTAMARAAAVFVLHATNFANESAVAAKRKTVTAADILHAIRELECDQLEQPVEEALSGWRQSKQQRAVARKENKEKKLSSPTADEDMPELTAESAPPDDELDATPPSSPSALPTD</sequence>
<keyword evidence="2" id="KW-0539">Nucleus</keyword>
<dbReference type="GO" id="GO:0008623">
    <property type="term" value="C:CHRAC"/>
    <property type="evidence" value="ECO:0007669"/>
    <property type="project" value="TreeGrafter"/>
</dbReference>
<protein>
    <recommendedName>
        <fullName evidence="3">DNA polymerase epsilon subunit 3</fullName>
    </recommendedName>
</protein>
<feature type="region of interest" description="Disordered" evidence="4">
    <location>
        <begin position="89"/>
        <end position="150"/>
    </location>
</feature>
<reference evidence="7" key="1">
    <citation type="submission" date="2022-11" db="UniProtKB">
        <authorList>
            <consortium name="WormBaseParasite"/>
        </authorList>
    </citation>
    <scope>IDENTIFICATION</scope>
</reference>
<dbReference type="SUPFAM" id="SSF47113">
    <property type="entry name" value="Histone-fold"/>
    <property type="match status" value="1"/>
</dbReference>